<gene>
    <name evidence="1" type="ORF">SPELUC_LOCUS11422</name>
</gene>
<accession>A0ACA9PE61</accession>
<feature type="non-terminal residue" evidence="1">
    <location>
        <position position="1"/>
    </location>
</feature>
<keyword evidence="2" id="KW-1185">Reference proteome</keyword>
<name>A0ACA9PE61_9GLOM</name>
<dbReference type="Proteomes" id="UP000789366">
    <property type="component" value="Unassembled WGS sequence"/>
</dbReference>
<evidence type="ECO:0000313" key="1">
    <source>
        <dbReference type="EMBL" id="CAG8704012.1"/>
    </source>
</evidence>
<sequence length="41" mass="4776">PLEKISILYPKQAFPDMHKEAINLRMLPRGLQKEVVPPYLT</sequence>
<evidence type="ECO:0000313" key="2">
    <source>
        <dbReference type="Proteomes" id="UP000789366"/>
    </source>
</evidence>
<comment type="caution">
    <text evidence="1">The sequence shown here is derived from an EMBL/GenBank/DDBJ whole genome shotgun (WGS) entry which is preliminary data.</text>
</comment>
<organism evidence="1 2">
    <name type="scientific">Cetraspora pellucida</name>
    <dbReference type="NCBI Taxonomy" id="1433469"/>
    <lineage>
        <taxon>Eukaryota</taxon>
        <taxon>Fungi</taxon>
        <taxon>Fungi incertae sedis</taxon>
        <taxon>Mucoromycota</taxon>
        <taxon>Glomeromycotina</taxon>
        <taxon>Glomeromycetes</taxon>
        <taxon>Diversisporales</taxon>
        <taxon>Gigasporaceae</taxon>
        <taxon>Cetraspora</taxon>
    </lineage>
</organism>
<reference evidence="1" key="1">
    <citation type="submission" date="2021-06" db="EMBL/GenBank/DDBJ databases">
        <authorList>
            <person name="Kallberg Y."/>
            <person name="Tangrot J."/>
            <person name="Rosling A."/>
        </authorList>
    </citation>
    <scope>NUCLEOTIDE SEQUENCE</scope>
    <source>
        <strain evidence="1">28 12/20/2015</strain>
    </source>
</reference>
<proteinExistence type="predicted"/>
<dbReference type="EMBL" id="CAJVPW010024216">
    <property type="protein sequence ID" value="CAG8704012.1"/>
    <property type="molecule type" value="Genomic_DNA"/>
</dbReference>
<protein>
    <submittedName>
        <fullName evidence="1">671_t:CDS:1</fullName>
    </submittedName>
</protein>